<accession>A0A1G9PEN9</accession>
<keyword evidence="5" id="KW-1185">Reference proteome</keyword>
<evidence type="ECO:0000259" key="3">
    <source>
        <dbReference type="SMART" id="SM00903"/>
    </source>
</evidence>
<dbReference type="Gene3D" id="2.30.110.10">
    <property type="entry name" value="Electron Transport, Fmn-binding Protein, Chain A"/>
    <property type="match status" value="1"/>
</dbReference>
<name>A0A1G9PEN9_9PROT</name>
<evidence type="ECO:0000313" key="5">
    <source>
        <dbReference type="Proteomes" id="UP000199759"/>
    </source>
</evidence>
<dbReference type="PANTHER" id="PTHR30466:SF11">
    <property type="entry name" value="FLAVIN-DEPENDENT MONOOXYGENASE, REDUCTASE SUBUNIT HSAB"/>
    <property type="match status" value="1"/>
</dbReference>
<dbReference type="GO" id="GO:0042602">
    <property type="term" value="F:riboflavin reductase (NADPH) activity"/>
    <property type="evidence" value="ECO:0007669"/>
    <property type="project" value="TreeGrafter"/>
</dbReference>
<dbReference type="PANTHER" id="PTHR30466">
    <property type="entry name" value="FLAVIN REDUCTASE"/>
    <property type="match status" value="1"/>
</dbReference>
<dbReference type="AlphaFoldDB" id="A0A1G9PEN9"/>
<dbReference type="InterPro" id="IPR002563">
    <property type="entry name" value="Flavin_Rdtase-like_dom"/>
</dbReference>
<dbReference type="STRING" id="144026.SAMN04488568_103191"/>
<organism evidence="4 5">
    <name type="scientific">Maricaulis salignorans</name>
    <dbReference type="NCBI Taxonomy" id="144026"/>
    <lineage>
        <taxon>Bacteria</taxon>
        <taxon>Pseudomonadati</taxon>
        <taxon>Pseudomonadota</taxon>
        <taxon>Alphaproteobacteria</taxon>
        <taxon>Maricaulales</taxon>
        <taxon>Maricaulaceae</taxon>
        <taxon>Maricaulis</taxon>
    </lineage>
</organism>
<keyword evidence="2" id="KW-0560">Oxidoreductase</keyword>
<comment type="similarity">
    <text evidence="1">Belongs to the non-flavoprotein flavin reductase family.</text>
</comment>
<evidence type="ECO:0000313" key="4">
    <source>
        <dbReference type="EMBL" id="SDL96677.1"/>
    </source>
</evidence>
<feature type="domain" description="Flavin reductase like" evidence="3">
    <location>
        <begin position="1"/>
        <end position="132"/>
    </location>
</feature>
<dbReference type="SUPFAM" id="SSF50475">
    <property type="entry name" value="FMN-binding split barrel"/>
    <property type="match status" value="1"/>
</dbReference>
<gene>
    <name evidence="4" type="ORF">SAMN04488568_103191</name>
</gene>
<evidence type="ECO:0000256" key="2">
    <source>
        <dbReference type="ARBA" id="ARBA00023002"/>
    </source>
</evidence>
<sequence>MSTYSGGAALGMTVNSFASVSLDPPLVLWSIERTTHRYDLLRNARDYAINILAHDQREMAEACAQDADLALCGASWSGDVAPLIDGAVARLVCRQHAVHAGGDHDIIIGEVIALDTPRSVPSLVFVRGGYGEAG</sequence>
<dbReference type="GO" id="GO:0010181">
    <property type="term" value="F:FMN binding"/>
    <property type="evidence" value="ECO:0007669"/>
    <property type="project" value="InterPro"/>
</dbReference>
<dbReference type="SMART" id="SM00903">
    <property type="entry name" value="Flavin_Reduct"/>
    <property type="match status" value="1"/>
</dbReference>
<proteinExistence type="inferred from homology"/>
<evidence type="ECO:0000256" key="1">
    <source>
        <dbReference type="ARBA" id="ARBA00008898"/>
    </source>
</evidence>
<dbReference type="InterPro" id="IPR050268">
    <property type="entry name" value="NADH-dep_flavin_reductase"/>
</dbReference>
<dbReference type="Pfam" id="PF01613">
    <property type="entry name" value="Flavin_Reduct"/>
    <property type="match status" value="1"/>
</dbReference>
<protein>
    <submittedName>
        <fullName evidence="4">NADH-FMN oxidoreductase RutF, flavin reductase (DIM6/NTAB) family</fullName>
    </submittedName>
</protein>
<dbReference type="InterPro" id="IPR012349">
    <property type="entry name" value="Split_barrel_FMN-bd"/>
</dbReference>
<reference evidence="4 5" key="1">
    <citation type="submission" date="2016-10" db="EMBL/GenBank/DDBJ databases">
        <authorList>
            <person name="de Groot N.N."/>
        </authorList>
    </citation>
    <scope>NUCLEOTIDE SEQUENCE [LARGE SCALE GENOMIC DNA]</scope>
    <source>
        <strain evidence="4 5">DSM 16077</strain>
    </source>
</reference>
<dbReference type="EMBL" id="FNHG01000003">
    <property type="protein sequence ID" value="SDL96677.1"/>
    <property type="molecule type" value="Genomic_DNA"/>
</dbReference>
<dbReference type="Proteomes" id="UP000199759">
    <property type="component" value="Unassembled WGS sequence"/>
</dbReference>